<organism evidence="1">
    <name type="scientific">marine sediment metagenome</name>
    <dbReference type="NCBI Taxonomy" id="412755"/>
    <lineage>
        <taxon>unclassified sequences</taxon>
        <taxon>metagenomes</taxon>
        <taxon>ecological metagenomes</taxon>
    </lineage>
</organism>
<dbReference type="InterPro" id="IPR016053">
    <property type="entry name" value="Haem_Oase-like"/>
</dbReference>
<reference evidence="1" key="1">
    <citation type="journal article" date="2015" name="Nature">
        <title>Complex archaea that bridge the gap between prokaryotes and eukaryotes.</title>
        <authorList>
            <person name="Spang A."/>
            <person name="Saw J.H."/>
            <person name="Jorgensen S.L."/>
            <person name="Zaremba-Niedzwiedzka K."/>
            <person name="Martijn J."/>
            <person name="Lind A.E."/>
            <person name="van Eijk R."/>
            <person name="Schleper C."/>
            <person name="Guy L."/>
            <person name="Ettema T.J."/>
        </authorList>
    </citation>
    <scope>NUCLEOTIDE SEQUENCE</scope>
</reference>
<dbReference type="SUPFAM" id="SSF48613">
    <property type="entry name" value="Heme oxygenase-like"/>
    <property type="match status" value="1"/>
</dbReference>
<accession>A0A0F9TKX1</accession>
<protein>
    <recommendedName>
        <fullName evidence="2">Heme oxygenase</fullName>
    </recommendedName>
</protein>
<dbReference type="EMBL" id="LAZR01000308">
    <property type="protein sequence ID" value="KKN75547.1"/>
    <property type="molecule type" value="Genomic_DNA"/>
</dbReference>
<comment type="caution">
    <text evidence="1">The sequence shown here is derived from an EMBL/GenBank/DDBJ whole genome shotgun (WGS) entry which is preliminary data.</text>
</comment>
<evidence type="ECO:0008006" key="2">
    <source>
        <dbReference type="Google" id="ProtNLM"/>
    </source>
</evidence>
<dbReference type="Gene3D" id="1.20.910.10">
    <property type="entry name" value="Heme oxygenase-like"/>
    <property type="match status" value="1"/>
</dbReference>
<dbReference type="GO" id="GO:0006788">
    <property type="term" value="P:heme oxidation"/>
    <property type="evidence" value="ECO:0007669"/>
    <property type="project" value="InterPro"/>
</dbReference>
<dbReference type="AlphaFoldDB" id="A0A0F9TKX1"/>
<sequence>MSKLTLSEWLKRETRADHHRVDQHPLLKPLLKRDVSLEEYATALSALYAPIASLEMALNSSLPANNVDYVLVERAALLKADIEQLGGQAEPAYRIPPSANVAEVVGKLYVLEGSRLGGAMIARHIHSVLGSQAPLRFFTAQPLQAEQWAAFWRCAEHYCPPPSWPALRVSAQQAFEYFIQGVEAEVGSI</sequence>
<dbReference type="InterPro" id="IPR016084">
    <property type="entry name" value="Haem_Oase-like_multi-hlx"/>
</dbReference>
<gene>
    <name evidence="1" type="ORF">LCGC14_0379760</name>
</gene>
<proteinExistence type="predicted"/>
<name>A0A0F9TKX1_9ZZZZ</name>
<dbReference type="Pfam" id="PF01126">
    <property type="entry name" value="Heme_oxygenase"/>
    <property type="match status" value="1"/>
</dbReference>
<dbReference type="GO" id="GO:0004392">
    <property type="term" value="F:heme oxygenase (decyclizing) activity"/>
    <property type="evidence" value="ECO:0007669"/>
    <property type="project" value="InterPro"/>
</dbReference>
<evidence type="ECO:0000313" key="1">
    <source>
        <dbReference type="EMBL" id="KKN75547.1"/>
    </source>
</evidence>
<dbReference type="CDD" id="cd19166">
    <property type="entry name" value="HemeO-bac"/>
    <property type="match status" value="1"/>
</dbReference>